<feature type="region of interest" description="Disordered" evidence="1">
    <location>
        <begin position="60"/>
        <end position="82"/>
    </location>
</feature>
<name>A0A6C0HPP7_9ZZZZ</name>
<dbReference type="AlphaFoldDB" id="A0A6C0HPP7"/>
<proteinExistence type="predicted"/>
<dbReference type="EMBL" id="MN739998">
    <property type="protein sequence ID" value="QHT82330.1"/>
    <property type="molecule type" value="Genomic_DNA"/>
</dbReference>
<reference evidence="2" key="1">
    <citation type="journal article" date="2020" name="Nature">
        <title>Giant virus diversity and host interactions through global metagenomics.</title>
        <authorList>
            <person name="Schulz F."/>
            <person name="Roux S."/>
            <person name="Paez-Espino D."/>
            <person name="Jungbluth S."/>
            <person name="Walsh D.A."/>
            <person name="Denef V.J."/>
            <person name="McMahon K.D."/>
            <person name="Konstantinidis K.T."/>
            <person name="Eloe-Fadrosh E.A."/>
            <person name="Kyrpides N.C."/>
            <person name="Woyke T."/>
        </authorList>
    </citation>
    <scope>NUCLEOTIDE SEQUENCE</scope>
    <source>
        <strain evidence="2">GVMAG-M-3300023184-161</strain>
    </source>
</reference>
<organism evidence="2">
    <name type="scientific">viral metagenome</name>
    <dbReference type="NCBI Taxonomy" id="1070528"/>
    <lineage>
        <taxon>unclassified sequences</taxon>
        <taxon>metagenomes</taxon>
        <taxon>organismal metagenomes</taxon>
    </lineage>
</organism>
<evidence type="ECO:0000256" key="1">
    <source>
        <dbReference type="SAM" id="MobiDB-lite"/>
    </source>
</evidence>
<evidence type="ECO:0000313" key="2">
    <source>
        <dbReference type="EMBL" id="QHT82330.1"/>
    </source>
</evidence>
<accession>A0A6C0HPP7</accession>
<protein>
    <submittedName>
        <fullName evidence="2">Uncharacterized protein</fullName>
    </submittedName>
</protein>
<sequence>MATYRIIIIVIIIMRPNYEFNPTLYPSNMDAWYNAGCRGTVSNVISATGRYVGGRGKRVIRNNKTRNNKTRNNKTKKAKSFY</sequence>